<sequence length="98" mass="10944">MAVIFVLKESTGRQDAQDDPVNFEPEQTKISSVRANWKSKERLGREEKNSSPESRKPIGQPKTCGYLESRGQPLWSTRRVVAQPCGNLTPQQGTRAAC</sequence>
<evidence type="ECO:0000313" key="2">
    <source>
        <dbReference type="EMBL" id="KAK3746192.1"/>
    </source>
</evidence>
<evidence type="ECO:0000313" key="3">
    <source>
        <dbReference type="Proteomes" id="UP001283361"/>
    </source>
</evidence>
<protein>
    <submittedName>
        <fullName evidence="2">Uncharacterized protein</fullName>
    </submittedName>
</protein>
<dbReference type="EMBL" id="JAWDGP010006162">
    <property type="protein sequence ID" value="KAK3746192.1"/>
    <property type="molecule type" value="Genomic_DNA"/>
</dbReference>
<keyword evidence="3" id="KW-1185">Reference proteome</keyword>
<comment type="caution">
    <text evidence="2">The sequence shown here is derived from an EMBL/GenBank/DDBJ whole genome shotgun (WGS) entry which is preliminary data.</text>
</comment>
<gene>
    <name evidence="2" type="ORF">RRG08_014666</name>
</gene>
<feature type="compositionally biased region" description="Basic and acidic residues" evidence="1">
    <location>
        <begin position="38"/>
        <end position="56"/>
    </location>
</feature>
<dbReference type="Proteomes" id="UP001283361">
    <property type="component" value="Unassembled WGS sequence"/>
</dbReference>
<organism evidence="2 3">
    <name type="scientific">Elysia crispata</name>
    <name type="common">lettuce slug</name>
    <dbReference type="NCBI Taxonomy" id="231223"/>
    <lineage>
        <taxon>Eukaryota</taxon>
        <taxon>Metazoa</taxon>
        <taxon>Spiralia</taxon>
        <taxon>Lophotrochozoa</taxon>
        <taxon>Mollusca</taxon>
        <taxon>Gastropoda</taxon>
        <taxon>Heterobranchia</taxon>
        <taxon>Euthyneura</taxon>
        <taxon>Panpulmonata</taxon>
        <taxon>Sacoglossa</taxon>
        <taxon>Placobranchoidea</taxon>
        <taxon>Plakobranchidae</taxon>
        <taxon>Elysia</taxon>
    </lineage>
</organism>
<dbReference type="AlphaFoldDB" id="A0AAE1CZ02"/>
<evidence type="ECO:0000256" key="1">
    <source>
        <dbReference type="SAM" id="MobiDB-lite"/>
    </source>
</evidence>
<proteinExistence type="predicted"/>
<accession>A0AAE1CZ02</accession>
<name>A0AAE1CZ02_9GAST</name>
<reference evidence="2" key="1">
    <citation type="journal article" date="2023" name="G3 (Bethesda)">
        <title>A reference genome for the long-term kleptoplast-retaining sea slug Elysia crispata morphotype clarki.</title>
        <authorList>
            <person name="Eastman K.E."/>
            <person name="Pendleton A.L."/>
            <person name="Shaikh M.A."/>
            <person name="Suttiyut T."/>
            <person name="Ogas R."/>
            <person name="Tomko P."/>
            <person name="Gavelis G."/>
            <person name="Widhalm J.R."/>
            <person name="Wisecaver J.H."/>
        </authorList>
    </citation>
    <scope>NUCLEOTIDE SEQUENCE</scope>
    <source>
        <strain evidence="2">ECLA1</strain>
    </source>
</reference>
<feature type="region of interest" description="Disordered" evidence="1">
    <location>
        <begin position="7"/>
        <end position="67"/>
    </location>
</feature>